<evidence type="ECO:0000313" key="8">
    <source>
        <dbReference type="EMBL" id="KAJ6801530.1"/>
    </source>
</evidence>
<dbReference type="Proteomes" id="UP001140949">
    <property type="component" value="Unassembled WGS sequence"/>
</dbReference>
<protein>
    <submittedName>
        <fullName evidence="8">Caffeic acid 3-O-methyltransferase-like</fullName>
    </submittedName>
</protein>
<keyword evidence="9" id="KW-1185">Reference proteome</keyword>
<dbReference type="FunFam" id="3.40.50.150:FF:000061">
    <property type="entry name" value="Caffeic acid O-methyltransferase"/>
    <property type="match status" value="1"/>
</dbReference>
<comment type="caution">
    <text evidence="8">The sequence shown here is derived from an EMBL/GenBank/DDBJ whole genome shotgun (WGS) entry which is preliminary data.</text>
</comment>
<dbReference type="SUPFAM" id="SSF53335">
    <property type="entry name" value="S-adenosyl-L-methionine-dependent methyltransferases"/>
    <property type="match status" value="1"/>
</dbReference>
<dbReference type="AlphaFoldDB" id="A0AAX6EC80"/>
<evidence type="ECO:0000256" key="4">
    <source>
        <dbReference type="PIRSR" id="PIRSR005739-1"/>
    </source>
</evidence>
<dbReference type="InterPro" id="IPR012967">
    <property type="entry name" value="COMT_dimerisation"/>
</dbReference>
<organism evidence="8 9">
    <name type="scientific">Iris pallida</name>
    <name type="common">Sweet iris</name>
    <dbReference type="NCBI Taxonomy" id="29817"/>
    <lineage>
        <taxon>Eukaryota</taxon>
        <taxon>Viridiplantae</taxon>
        <taxon>Streptophyta</taxon>
        <taxon>Embryophyta</taxon>
        <taxon>Tracheophyta</taxon>
        <taxon>Spermatophyta</taxon>
        <taxon>Magnoliopsida</taxon>
        <taxon>Liliopsida</taxon>
        <taxon>Asparagales</taxon>
        <taxon>Iridaceae</taxon>
        <taxon>Iridoideae</taxon>
        <taxon>Irideae</taxon>
        <taxon>Iris</taxon>
    </lineage>
</organism>
<dbReference type="Gene3D" id="1.10.10.10">
    <property type="entry name" value="Winged helix-like DNA-binding domain superfamily/Winged helix DNA-binding domain"/>
    <property type="match status" value="1"/>
</dbReference>
<name>A0AAX6EC80_IRIPA</name>
<dbReference type="PIRSF" id="PIRSF005739">
    <property type="entry name" value="O-mtase"/>
    <property type="match status" value="1"/>
</dbReference>
<dbReference type="InterPro" id="IPR001077">
    <property type="entry name" value="COMT_C"/>
</dbReference>
<dbReference type="SUPFAM" id="SSF46785">
    <property type="entry name" value="Winged helix' DNA-binding domain"/>
    <property type="match status" value="1"/>
</dbReference>
<dbReference type="InterPro" id="IPR016461">
    <property type="entry name" value="COMT-like"/>
</dbReference>
<feature type="domain" description="O-methyltransferase C-terminal" evidence="5">
    <location>
        <begin position="148"/>
        <end position="352"/>
    </location>
</feature>
<evidence type="ECO:0000313" key="7">
    <source>
        <dbReference type="EMBL" id="KAJ6796208.1"/>
    </source>
</evidence>
<evidence type="ECO:0000256" key="3">
    <source>
        <dbReference type="ARBA" id="ARBA00022691"/>
    </source>
</evidence>
<accession>A0AAX6EC80</accession>
<keyword evidence="3" id="KW-0949">S-adenosyl-L-methionine</keyword>
<reference evidence="8" key="1">
    <citation type="journal article" date="2023" name="GigaByte">
        <title>Genome assembly of the bearded iris, Iris pallida Lam.</title>
        <authorList>
            <person name="Bruccoleri R.E."/>
            <person name="Oakeley E.J."/>
            <person name="Faust A.M.E."/>
            <person name="Altorfer M."/>
            <person name="Dessus-Babus S."/>
            <person name="Burckhardt D."/>
            <person name="Oertli M."/>
            <person name="Naumann U."/>
            <person name="Petersen F."/>
            <person name="Wong J."/>
        </authorList>
    </citation>
    <scope>NUCLEOTIDE SEQUENCE</scope>
    <source>
        <strain evidence="8">GSM-AAB239-AS_SAM_17_03QT</strain>
    </source>
</reference>
<evidence type="ECO:0000313" key="9">
    <source>
        <dbReference type="Proteomes" id="UP001140949"/>
    </source>
</evidence>
<dbReference type="Gene3D" id="3.40.50.150">
    <property type="entry name" value="Vaccinia Virus protein VP39"/>
    <property type="match status" value="1"/>
</dbReference>
<dbReference type="InterPro" id="IPR036390">
    <property type="entry name" value="WH_DNA-bd_sf"/>
</dbReference>
<gene>
    <name evidence="8" type="ORF">M6B38_197790</name>
    <name evidence="7" type="ORF">M6B38_222460</name>
</gene>
<dbReference type="GO" id="GO:0046983">
    <property type="term" value="F:protein dimerization activity"/>
    <property type="evidence" value="ECO:0007669"/>
    <property type="project" value="InterPro"/>
</dbReference>
<dbReference type="Pfam" id="PF08100">
    <property type="entry name" value="Dimerisation"/>
    <property type="match status" value="1"/>
</dbReference>
<feature type="active site" description="Proton acceptor" evidence="4">
    <location>
        <position position="277"/>
    </location>
</feature>
<dbReference type="GO" id="GO:0008171">
    <property type="term" value="F:O-methyltransferase activity"/>
    <property type="evidence" value="ECO:0007669"/>
    <property type="project" value="InterPro"/>
</dbReference>
<dbReference type="GO" id="GO:0032259">
    <property type="term" value="P:methylation"/>
    <property type="evidence" value="ECO:0007669"/>
    <property type="project" value="UniProtKB-KW"/>
</dbReference>
<dbReference type="InterPro" id="IPR036388">
    <property type="entry name" value="WH-like_DNA-bd_sf"/>
</dbReference>
<feature type="domain" description="O-methyltransferase dimerisation" evidence="6">
    <location>
        <begin position="31"/>
        <end position="125"/>
    </location>
</feature>
<dbReference type="EMBL" id="JANAVB010041419">
    <property type="protein sequence ID" value="KAJ6796208.1"/>
    <property type="molecule type" value="Genomic_DNA"/>
</dbReference>
<keyword evidence="1" id="KW-0489">Methyltransferase</keyword>
<dbReference type="FunFam" id="1.10.10.10:FF:000357">
    <property type="entry name" value="Caffeic acid 3-O-methyltransferase"/>
    <property type="match status" value="1"/>
</dbReference>
<sequence length="370" mass="40650">MASTQNLFQSSASASASAPASDEETCIFAFQLASLLVLPKILKTAIELDIFEIIAKAGPDARLSPAEISAQFPRRHPHTPAMLDRMLGMLASYDVLACSLESTGSDGKVVEKKYGAAPVSKFFSKNGDGMSVAPIALMSNDRAPMEKWYYLKDAIMDGEVAFDKAYGMSAYEFNGKEPRFSMVFNEAMRNHSAITMKGILESYKGFDAVNLLVDVGGGVGATLDAVVKKHPHVKGINFDLSHVVSNAPPISAVEHVAGDMFESVPTGDAILMKSTLHNWSDERCVKLLKNCWKALPTDGKVIVMEYCLPVYPEHTKEAQYVFHMDLIAMVTYPGKERTKKEFESLATEAGFSRIEATFSYAGYWVLEFYK</sequence>
<dbReference type="PANTHER" id="PTHR11746">
    <property type="entry name" value="O-METHYLTRANSFERASE"/>
    <property type="match status" value="1"/>
</dbReference>
<evidence type="ECO:0000256" key="1">
    <source>
        <dbReference type="ARBA" id="ARBA00022603"/>
    </source>
</evidence>
<reference evidence="8" key="2">
    <citation type="submission" date="2023-04" db="EMBL/GenBank/DDBJ databases">
        <authorList>
            <person name="Bruccoleri R.E."/>
            <person name="Oakeley E.J."/>
            <person name="Faust A.-M."/>
            <person name="Dessus-Babus S."/>
            <person name="Altorfer M."/>
            <person name="Burckhardt D."/>
            <person name="Oertli M."/>
            <person name="Naumann U."/>
            <person name="Petersen F."/>
            <person name="Wong J."/>
        </authorList>
    </citation>
    <scope>NUCLEOTIDE SEQUENCE</scope>
    <source>
        <strain evidence="8">GSM-AAB239-AS_SAM_17_03QT</strain>
        <tissue evidence="8">Leaf</tissue>
    </source>
</reference>
<proteinExistence type="predicted"/>
<evidence type="ECO:0000256" key="2">
    <source>
        <dbReference type="ARBA" id="ARBA00022679"/>
    </source>
</evidence>
<evidence type="ECO:0000259" key="5">
    <source>
        <dbReference type="Pfam" id="PF00891"/>
    </source>
</evidence>
<dbReference type="InterPro" id="IPR029063">
    <property type="entry name" value="SAM-dependent_MTases_sf"/>
</dbReference>
<dbReference type="EMBL" id="JANAVB010037908">
    <property type="protein sequence ID" value="KAJ6801530.1"/>
    <property type="molecule type" value="Genomic_DNA"/>
</dbReference>
<keyword evidence="2" id="KW-0808">Transferase</keyword>
<evidence type="ECO:0000259" key="6">
    <source>
        <dbReference type="Pfam" id="PF08100"/>
    </source>
</evidence>
<dbReference type="Pfam" id="PF00891">
    <property type="entry name" value="Methyltransf_2"/>
    <property type="match status" value="1"/>
</dbReference>
<dbReference type="PROSITE" id="PS51683">
    <property type="entry name" value="SAM_OMT_II"/>
    <property type="match status" value="1"/>
</dbReference>